<keyword evidence="3" id="KW-1185">Reference proteome</keyword>
<evidence type="ECO:0000313" key="2">
    <source>
        <dbReference type="EMBL" id="GAA4454561.1"/>
    </source>
</evidence>
<accession>A0ABP8MU24</accession>
<dbReference type="RefSeq" id="WP_345243286.1">
    <property type="nucleotide sequence ID" value="NZ_BAABHD010000024.1"/>
</dbReference>
<dbReference type="InterPro" id="IPR014710">
    <property type="entry name" value="RmlC-like_jellyroll"/>
</dbReference>
<feature type="domain" description="Cyclic nucleotide-binding" evidence="1">
    <location>
        <begin position="36"/>
        <end position="115"/>
    </location>
</feature>
<comment type="caution">
    <text evidence="2">The sequence shown here is derived from an EMBL/GenBank/DDBJ whole genome shotgun (WGS) entry which is preliminary data.</text>
</comment>
<name>A0ABP8MU24_9BACT</name>
<gene>
    <name evidence="2" type="ORF">GCM10023189_21210</name>
</gene>
<dbReference type="InterPro" id="IPR018490">
    <property type="entry name" value="cNMP-bd_dom_sf"/>
</dbReference>
<dbReference type="Pfam" id="PF00027">
    <property type="entry name" value="cNMP_binding"/>
    <property type="match status" value="1"/>
</dbReference>
<reference evidence="3" key="1">
    <citation type="journal article" date="2019" name="Int. J. Syst. Evol. Microbiol.">
        <title>The Global Catalogue of Microorganisms (GCM) 10K type strain sequencing project: providing services to taxonomists for standard genome sequencing and annotation.</title>
        <authorList>
            <consortium name="The Broad Institute Genomics Platform"/>
            <consortium name="The Broad Institute Genome Sequencing Center for Infectious Disease"/>
            <person name="Wu L."/>
            <person name="Ma J."/>
        </authorList>
    </citation>
    <scope>NUCLEOTIDE SEQUENCE [LARGE SCALE GENOMIC DNA]</scope>
    <source>
        <strain evidence="3">JCM 17927</strain>
    </source>
</reference>
<dbReference type="EMBL" id="BAABHD010000024">
    <property type="protein sequence ID" value="GAA4454561.1"/>
    <property type="molecule type" value="Genomic_DNA"/>
</dbReference>
<dbReference type="SUPFAM" id="SSF51206">
    <property type="entry name" value="cAMP-binding domain-like"/>
    <property type="match status" value="1"/>
</dbReference>
<proteinExistence type="predicted"/>
<dbReference type="Gene3D" id="2.60.120.10">
    <property type="entry name" value="Jelly Rolls"/>
    <property type="match status" value="1"/>
</dbReference>
<dbReference type="InterPro" id="IPR000595">
    <property type="entry name" value="cNMP-bd_dom"/>
</dbReference>
<evidence type="ECO:0000313" key="3">
    <source>
        <dbReference type="Proteomes" id="UP001501175"/>
    </source>
</evidence>
<dbReference type="PROSITE" id="PS50042">
    <property type="entry name" value="CNMP_BINDING_3"/>
    <property type="match status" value="1"/>
</dbReference>
<evidence type="ECO:0000259" key="1">
    <source>
        <dbReference type="PROSITE" id="PS50042"/>
    </source>
</evidence>
<organism evidence="2 3">
    <name type="scientific">Nibrella saemangeumensis</name>
    <dbReference type="NCBI Taxonomy" id="1084526"/>
    <lineage>
        <taxon>Bacteria</taxon>
        <taxon>Pseudomonadati</taxon>
        <taxon>Bacteroidota</taxon>
        <taxon>Cytophagia</taxon>
        <taxon>Cytophagales</taxon>
        <taxon>Spirosomataceae</taxon>
        <taxon>Nibrella</taxon>
    </lineage>
</organism>
<dbReference type="Proteomes" id="UP001501175">
    <property type="component" value="Unassembled WGS sequence"/>
</dbReference>
<sequence length="191" mass="22107">MYEQLFTSIAGKVGVSPEALQLCTRYFMPKKLRKRQYLLQEGDVCNRLAFVEKGALYAYSLDSKGSSRVIQFAFEGWWIADLYSFFTQEPSSLHIEALEDSEVLLLEREQHQRLLEEVPAYETYTRILYQNAYVALQRRVEGTLGLTAEEKYARLLEQHPATLQRVPLHLVASYLGVTPETLSRIRRQLTP</sequence>
<protein>
    <submittedName>
        <fullName evidence="2">Crp/Fnr family transcriptional regulator</fullName>
    </submittedName>
</protein>
<dbReference type="CDD" id="cd00038">
    <property type="entry name" value="CAP_ED"/>
    <property type="match status" value="1"/>
</dbReference>